<accession>A0A0S4QR20</accession>
<dbReference type="PANTHER" id="PTHR37953">
    <property type="entry name" value="UPF0127 PROTEIN MJ1496"/>
    <property type="match status" value="1"/>
</dbReference>
<reference evidence="2" key="1">
    <citation type="submission" date="2015-11" db="EMBL/GenBank/DDBJ databases">
        <authorList>
            <person name="Varghese N."/>
        </authorList>
    </citation>
    <scope>NUCLEOTIDE SEQUENCE [LARGE SCALE GENOMIC DNA]</scope>
    <source>
        <strain evidence="2">DSM 45899</strain>
    </source>
</reference>
<protein>
    <recommendedName>
        <fullName evidence="3">DUF192 domain-containing protein</fullName>
    </recommendedName>
</protein>
<evidence type="ECO:0000313" key="1">
    <source>
        <dbReference type="EMBL" id="CUU57923.1"/>
    </source>
</evidence>
<name>A0A0S4QR20_9ACTN</name>
<dbReference type="InterPro" id="IPR003795">
    <property type="entry name" value="DUF192"/>
</dbReference>
<organism evidence="1 2">
    <name type="scientific">Parafrankia irregularis</name>
    <dbReference type="NCBI Taxonomy" id="795642"/>
    <lineage>
        <taxon>Bacteria</taxon>
        <taxon>Bacillati</taxon>
        <taxon>Actinomycetota</taxon>
        <taxon>Actinomycetes</taxon>
        <taxon>Frankiales</taxon>
        <taxon>Frankiaceae</taxon>
        <taxon>Parafrankia</taxon>
    </lineage>
</organism>
<gene>
    <name evidence="1" type="ORF">Ga0074812_115125</name>
</gene>
<dbReference type="EMBL" id="FAOZ01000015">
    <property type="protein sequence ID" value="CUU57923.1"/>
    <property type="molecule type" value="Genomic_DNA"/>
</dbReference>
<keyword evidence="2" id="KW-1185">Reference proteome</keyword>
<sequence>MSGWPAEGLPGTGLCGVSPSVPRLAGALGAAAVTVFVAACSGIAGSGGNAGSGDGATVTVRVRGLTIVAEVADSDIERRRGLMYRTDLPPGRGMIFEFAGETTSGFYMFRTLLPLSIMFVRDGRVVGVREMTPCPSDDPSSCPVYYPDGAYTHAVEAPARTFVEVAAGDPVAIGSD</sequence>
<dbReference type="Proteomes" id="UP000198802">
    <property type="component" value="Unassembled WGS sequence"/>
</dbReference>
<dbReference type="Gene3D" id="2.60.120.1140">
    <property type="entry name" value="Protein of unknown function DUF192"/>
    <property type="match status" value="1"/>
</dbReference>
<dbReference type="AlphaFoldDB" id="A0A0S4QR20"/>
<evidence type="ECO:0008006" key="3">
    <source>
        <dbReference type="Google" id="ProtNLM"/>
    </source>
</evidence>
<dbReference type="Pfam" id="PF02643">
    <property type="entry name" value="DUF192"/>
    <property type="match status" value="1"/>
</dbReference>
<proteinExistence type="predicted"/>
<dbReference type="PANTHER" id="PTHR37953:SF1">
    <property type="entry name" value="UPF0127 PROTEIN MJ1496"/>
    <property type="match status" value="1"/>
</dbReference>
<evidence type="ECO:0000313" key="2">
    <source>
        <dbReference type="Proteomes" id="UP000198802"/>
    </source>
</evidence>
<dbReference type="InterPro" id="IPR038695">
    <property type="entry name" value="Saro_0823-like_sf"/>
</dbReference>